<comment type="caution">
    <text evidence="2">The sequence shown here is derived from an EMBL/GenBank/DDBJ whole genome shotgun (WGS) entry which is preliminary data.</text>
</comment>
<protein>
    <submittedName>
        <fullName evidence="2">Twin-arginine translocation signal domain-containing protein</fullName>
    </submittedName>
</protein>
<dbReference type="InterPro" id="IPR006311">
    <property type="entry name" value="TAT_signal"/>
</dbReference>
<accession>A0A848H0D6</accession>
<dbReference type="EMBL" id="JABBFX010000001">
    <property type="protein sequence ID" value="NML43091.1"/>
    <property type="molecule type" value="Genomic_DNA"/>
</dbReference>
<feature type="region of interest" description="Disordered" evidence="1">
    <location>
        <begin position="24"/>
        <end position="49"/>
    </location>
</feature>
<dbReference type="PROSITE" id="PS51318">
    <property type="entry name" value="TAT"/>
    <property type="match status" value="1"/>
</dbReference>
<dbReference type="InterPro" id="IPR019546">
    <property type="entry name" value="TAT_signal_bac_arc"/>
</dbReference>
<proteinExistence type="predicted"/>
<organism evidence="2 3">
    <name type="scientific">Ramlibacter agri</name>
    <dbReference type="NCBI Taxonomy" id="2728837"/>
    <lineage>
        <taxon>Bacteria</taxon>
        <taxon>Pseudomonadati</taxon>
        <taxon>Pseudomonadota</taxon>
        <taxon>Betaproteobacteria</taxon>
        <taxon>Burkholderiales</taxon>
        <taxon>Comamonadaceae</taxon>
        <taxon>Ramlibacter</taxon>
    </lineage>
</organism>
<keyword evidence="3" id="KW-1185">Reference proteome</keyword>
<name>A0A848H0D6_9BURK</name>
<evidence type="ECO:0000313" key="2">
    <source>
        <dbReference type="EMBL" id="NML43091.1"/>
    </source>
</evidence>
<dbReference type="RefSeq" id="WP_169417326.1">
    <property type="nucleotide sequence ID" value="NZ_JABBFX010000001.1"/>
</dbReference>
<evidence type="ECO:0000256" key="1">
    <source>
        <dbReference type="SAM" id="MobiDB-lite"/>
    </source>
</evidence>
<sequence>METSKIRRRSVLAAAAGAAALAGCASQPAKPPQPVSVISFGRGVNLRDP</sequence>
<gene>
    <name evidence="2" type="ORF">HHL11_04965</name>
</gene>
<dbReference type="Proteomes" id="UP000541185">
    <property type="component" value="Unassembled WGS sequence"/>
</dbReference>
<reference evidence="2 3" key="1">
    <citation type="submission" date="2020-04" db="EMBL/GenBank/DDBJ databases">
        <title>Ramlibacter sp. G-1-2-2 isolated from soil.</title>
        <authorList>
            <person name="Dahal R.H."/>
        </authorList>
    </citation>
    <scope>NUCLEOTIDE SEQUENCE [LARGE SCALE GENOMIC DNA]</scope>
    <source>
        <strain evidence="2 3">G-1-2-2</strain>
    </source>
</reference>
<dbReference type="AlphaFoldDB" id="A0A848H0D6"/>
<dbReference type="NCBIfam" id="TIGR01409">
    <property type="entry name" value="TAT_signal_seq"/>
    <property type="match status" value="1"/>
</dbReference>
<evidence type="ECO:0000313" key="3">
    <source>
        <dbReference type="Proteomes" id="UP000541185"/>
    </source>
</evidence>
<dbReference type="PROSITE" id="PS51257">
    <property type="entry name" value="PROKAR_LIPOPROTEIN"/>
    <property type="match status" value="1"/>
</dbReference>